<dbReference type="Pfam" id="PF24681">
    <property type="entry name" value="Kelch_KLHDC2_KLHL20_DRC7"/>
    <property type="match status" value="2"/>
</dbReference>
<dbReference type="InterPro" id="IPR011043">
    <property type="entry name" value="Gal_Oxase/kelch_b-propeller"/>
</dbReference>
<protein>
    <submittedName>
        <fullName evidence="3">Galactose oxidase/kelch, beta-propeller</fullName>
    </submittedName>
</protein>
<keyword evidence="4" id="KW-1185">Reference proteome</keyword>
<dbReference type="OMA" id="HPERKNI"/>
<sequence>MFGGFGVKPASQLNEFLEFDQYTFQWQKSNWSGDIPKQGLYGNTMQVYKNSFIIFGGAESQSNVTNQTLICNIPTKYVQQIRTIGDIPDPRKNHVAFTMGKSMLIHGGKNMRKQALDDLWNLDLNSQKWMKIQQDNQINSEQIQNIYPIGVSYHRAIAVFHPERKNIGLFKGSEKSYRNKNLIKKEGIYFYGGLDNEQNIIDDLLLLKLENNQHNIAQWEKIQTEGKNPGKIYSHSMEFIQNQGLIIIYGGVKQISDSHQEMTDEIYILELSNLNWIKGVYKGGIQAGPRQNHLSFVIDNQMYIFGGINIQGFVSNETFRLELKRRYNKIRTNKVIRNGKTERISEI</sequence>
<dbReference type="InterPro" id="IPR015915">
    <property type="entry name" value="Kelch-typ_b-propeller"/>
</dbReference>
<name>A0A0V0QK29_PSEPJ</name>
<evidence type="ECO:0000256" key="1">
    <source>
        <dbReference type="ARBA" id="ARBA00022441"/>
    </source>
</evidence>
<dbReference type="EMBL" id="LDAU01000155">
    <property type="protein sequence ID" value="KRX02384.1"/>
    <property type="molecule type" value="Genomic_DNA"/>
</dbReference>
<accession>A0A0V0QK29</accession>
<proteinExistence type="predicted"/>
<dbReference type="PANTHER" id="PTHR46093:SF18">
    <property type="entry name" value="FIBRONECTIN TYPE-III DOMAIN-CONTAINING PROTEIN"/>
    <property type="match status" value="1"/>
</dbReference>
<comment type="caution">
    <text evidence="3">The sequence shown here is derived from an EMBL/GenBank/DDBJ whole genome shotgun (WGS) entry which is preliminary data.</text>
</comment>
<dbReference type="InParanoid" id="A0A0V0QK29"/>
<keyword evidence="1" id="KW-0880">Kelch repeat</keyword>
<reference evidence="3 4" key="1">
    <citation type="journal article" date="2015" name="Sci. Rep.">
        <title>Genome of the facultative scuticociliatosis pathogen Pseudocohnilembus persalinus provides insight into its virulence through horizontal gene transfer.</title>
        <authorList>
            <person name="Xiong J."/>
            <person name="Wang G."/>
            <person name="Cheng J."/>
            <person name="Tian M."/>
            <person name="Pan X."/>
            <person name="Warren A."/>
            <person name="Jiang C."/>
            <person name="Yuan D."/>
            <person name="Miao W."/>
        </authorList>
    </citation>
    <scope>NUCLEOTIDE SEQUENCE [LARGE SCALE GENOMIC DNA]</scope>
    <source>
        <strain evidence="3">36N120E</strain>
    </source>
</reference>
<dbReference type="Proteomes" id="UP000054937">
    <property type="component" value="Unassembled WGS sequence"/>
</dbReference>
<evidence type="ECO:0000313" key="3">
    <source>
        <dbReference type="EMBL" id="KRX02384.1"/>
    </source>
</evidence>
<dbReference type="AlphaFoldDB" id="A0A0V0QK29"/>
<gene>
    <name evidence="3" type="ORF">PPERSA_10001</name>
</gene>
<dbReference type="PANTHER" id="PTHR46093">
    <property type="entry name" value="ACYL-COA-BINDING DOMAIN-CONTAINING PROTEIN 5"/>
    <property type="match status" value="1"/>
</dbReference>
<dbReference type="SUPFAM" id="SSF50965">
    <property type="entry name" value="Galactose oxidase, central domain"/>
    <property type="match status" value="1"/>
</dbReference>
<evidence type="ECO:0000256" key="2">
    <source>
        <dbReference type="ARBA" id="ARBA00022737"/>
    </source>
</evidence>
<keyword evidence="2" id="KW-0677">Repeat</keyword>
<dbReference type="OrthoDB" id="293573at2759"/>
<dbReference type="Gene3D" id="2.120.10.80">
    <property type="entry name" value="Kelch-type beta propeller"/>
    <property type="match status" value="2"/>
</dbReference>
<organism evidence="3 4">
    <name type="scientific">Pseudocohnilembus persalinus</name>
    <name type="common">Ciliate</name>
    <dbReference type="NCBI Taxonomy" id="266149"/>
    <lineage>
        <taxon>Eukaryota</taxon>
        <taxon>Sar</taxon>
        <taxon>Alveolata</taxon>
        <taxon>Ciliophora</taxon>
        <taxon>Intramacronucleata</taxon>
        <taxon>Oligohymenophorea</taxon>
        <taxon>Scuticociliatia</taxon>
        <taxon>Philasterida</taxon>
        <taxon>Pseudocohnilembidae</taxon>
        <taxon>Pseudocohnilembus</taxon>
    </lineage>
</organism>
<evidence type="ECO:0000313" key="4">
    <source>
        <dbReference type="Proteomes" id="UP000054937"/>
    </source>
</evidence>
<dbReference type="FunCoup" id="A0A0V0QK29">
    <property type="interactions" value="6"/>
</dbReference>